<dbReference type="AlphaFoldDB" id="A0A918IC16"/>
<dbReference type="SUPFAM" id="SSF52540">
    <property type="entry name" value="P-loop containing nucleoside triphosphate hydrolases"/>
    <property type="match status" value="1"/>
</dbReference>
<accession>A0A918IC16</accession>
<reference evidence="1" key="1">
    <citation type="journal article" date="2014" name="Int. J. Syst. Evol. Microbiol.">
        <title>Complete genome sequence of Corynebacterium casei LMG S-19264T (=DSM 44701T), isolated from a smear-ripened cheese.</title>
        <authorList>
            <consortium name="US DOE Joint Genome Institute (JGI-PGF)"/>
            <person name="Walter F."/>
            <person name="Albersmeier A."/>
            <person name="Kalinowski J."/>
            <person name="Ruckert C."/>
        </authorList>
    </citation>
    <scope>NUCLEOTIDE SEQUENCE</scope>
    <source>
        <strain evidence="1">JCM 4369</strain>
    </source>
</reference>
<dbReference type="EMBL" id="BMTD01000007">
    <property type="protein sequence ID" value="GGU97764.1"/>
    <property type="molecule type" value="Genomic_DNA"/>
</dbReference>
<evidence type="ECO:0008006" key="3">
    <source>
        <dbReference type="Google" id="ProtNLM"/>
    </source>
</evidence>
<gene>
    <name evidence="1" type="ORF">GCM10010260_37170</name>
</gene>
<name>A0A918IC16_9ACTN</name>
<proteinExistence type="predicted"/>
<comment type="caution">
    <text evidence="1">The sequence shown here is derived from an EMBL/GenBank/DDBJ whole genome shotgun (WGS) entry which is preliminary data.</text>
</comment>
<dbReference type="Gene3D" id="3.40.50.300">
    <property type="entry name" value="P-loop containing nucleotide triphosphate hydrolases"/>
    <property type="match status" value="1"/>
</dbReference>
<evidence type="ECO:0000313" key="1">
    <source>
        <dbReference type="EMBL" id="GGU97764.1"/>
    </source>
</evidence>
<keyword evidence="2" id="KW-1185">Reference proteome</keyword>
<sequence>MARVTARLSRRAPPRKAPAAILRWMRVGTRQTRLVVLRGNSASGKSSVAAGIRARFGRGLALVAQDNLRRVVLRERDRPDAANIGLIDTVARYALDAGYHVVVEGILYADHYGAMLARLRADHRGPTHGYYLDVPFGETLARHATKPIAGEVSEADLRDWYRHRDLLPGGAETVVGAGSSLAETVEHIMRDTGLAVLPPLDL</sequence>
<reference evidence="1" key="2">
    <citation type="submission" date="2020-09" db="EMBL/GenBank/DDBJ databases">
        <authorList>
            <person name="Sun Q."/>
            <person name="Ohkuma M."/>
        </authorList>
    </citation>
    <scope>NUCLEOTIDE SEQUENCE</scope>
    <source>
        <strain evidence="1">JCM 4369</strain>
    </source>
</reference>
<evidence type="ECO:0000313" key="2">
    <source>
        <dbReference type="Proteomes" id="UP000618795"/>
    </source>
</evidence>
<dbReference type="Proteomes" id="UP000618795">
    <property type="component" value="Unassembled WGS sequence"/>
</dbReference>
<protein>
    <recommendedName>
        <fullName evidence="3">Kinase</fullName>
    </recommendedName>
</protein>
<dbReference type="InterPro" id="IPR027417">
    <property type="entry name" value="P-loop_NTPase"/>
</dbReference>
<organism evidence="1 2">
    <name type="scientific">Streptomyces filipinensis</name>
    <dbReference type="NCBI Taxonomy" id="66887"/>
    <lineage>
        <taxon>Bacteria</taxon>
        <taxon>Bacillati</taxon>
        <taxon>Actinomycetota</taxon>
        <taxon>Actinomycetes</taxon>
        <taxon>Kitasatosporales</taxon>
        <taxon>Streptomycetaceae</taxon>
        <taxon>Streptomyces</taxon>
    </lineage>
</organism>